<evidence type="ECO:0000313" key="3">
    <source>
        <dbReference type="Proteomes" id="UP000076580"/>
    </source>
</evidence>
<keyword evidence="3" id="KW-1185">Reference proteome</keyword>
<dbReference type="AlphaFoldDB" id="A0A151GEI4"/>
<dbReference type="GeneID" id="63720116"/>
<feature type="region of interest" description="Disordered" evidence="1">
    <location>
        <begin position="158"/>
        <end position="208"/>
    </location>
</feature>
<gene>
    <name evidence="2" type="ORF">DCS_07473</name>
</gene>
<dbReference type="STRING" id="98403.A0A151GEI4"/>
<name>A0A151GEI4_DRECN</name>
<evidence type="ECO:0000256" key="1">
    <source>
        <dbReference type="SAM" id="MobiDB-lite"/>
    </source>
</evidence>
<evidence type="ECO:0000313" key="2">
    <source>
        <dbReference type="EMBL" id="KYK55510.1"/>
    </source>
</evidence>
<feature type="region of interest" description="Disordered" evidence="1">
    <location>
        <begin position="1"/>
        <end position="62"/>
    </location>
</feature>
<dbReference type="EMBL" id="LAYC01000003">
    <property type="protein sequence ID" value="KYK55510.1"/>
    <property type="molecule type" value="Genomic_DNA"/>
</dbReference>
<feature type="compositionally biased region" description="Basic and acidic residues" evidence="1">
    <location>
        <begin position="176"/>
        <end position="187"/>
    </location>
</feature>
<dbReference type="Proteomes" id="UP000076580">
    <property type="component" value="Chromosome 03"/>
</dbReference>
<feature type="compositionally biased region" description="Polar residues" evidence="1">
    <location>
        <begin position="1"/>
        <end position="12"/>
    </location>
</feature>
<sequence length="239" mass="27081">MDLASILNNAHGNASDAGIDRASGGPLKATERRTESAEREPEKESEREGDEATVIPPPPPSSVFDTYEEMYSFLQTFHRDNGAAIVKRSTGGKKHDFGNGKQYSYIVFICDRGERRPSKSVGIRKVASQRIGCSYSIVASATKQMSWKWTYRITNGHHNHGPSVDPSAHSIHRRRTSEQKELQKHIADSGSTSAREMDQIVRHQSEQTQRYFRTKDTYNDRQRMRLEKLHASSEEACRK</sequence>
<dbReference type="PANTHER" id="PTHR31569:SF4">
    <property type="entry name" value="SWIM-TYPE DOMAIN-CONTAINING PROTEIN"/>
    <property type="match status" value="1"/>
</dbReference>
<organism evidence="2 3">
    <name type="scientific">Drechmeria coniospora</name>
    <name type="common">Nematophagous fungus</name>
    <name type="synonym">Meria coniospora</name>
    <dbReference type="NCBI Taxonomy" id="98403"/>
    <lineage>
        <taxon>Eukaryota</taxon>
        <taxon>Fungi</taxon>
        <taxon>Dikarya</taxon>
        <taxon>Ascomycota</taxon>
        <taxon>Pezizomycotina</taxon>
        <taxon>Sordariomycetes</taxon>
        <taxon>Hypocreomycetidae</taxon>
        <taxon>Hypocreales</taxon>
        <taxon>Ophiocordycipitaceae</taxon>
        <taxon>Drechmeria</taxon>
    </lineage>
</organism>
<dbReference type="InParanoid" id="A0A151GEI4"/>
<accession>A0A151GEI4</accession>
<dbReference type="OrthoDB" id="4903265at2759"/>
<comment type="caution">
    <text evidence="2">The sequence shown here is derived from an EMBL/GenBank/DDBJ whole genome shotgun (WGS) entry which is preliminary data.</text>
</comment>
<dbReference type="RefSeq" id="XP_040654862.1">
    <property type="nucleotide sequence ID" value="XM_040804758.1"/>
</dbReference>
<feature type="compositionally biased region" description="Basic and acidic residues" evidence="1">
    <location>
        <begin position="29"/>
        <end position="46"/>
    </location>
</feature>
<protein>
    <recommendedName>
        <fullName evidence="4">FAR1 domain-containing protein</fullName>
    </recommendedName>
</protein>
<dbReference type="PANTHER" id="PTHR31569">
    <property type="entry name" value="SWIM-TYPE DOMAIN-CONTAINING PROTEIN"/>
    <property type="match status" value="1"/>
</dbReference>
<feature type="compositionally biased region" description="Basic and acidic residues" evidence="1">
    <location>
        <begin position="195"/>
        <end position="205"/>
    </location>
</feature>
<reference evidence="2 3" key="1">
    <citation type="journal article" date="2016" name="Sci. Rep.">
        <title>Insights into Adaptations to a Near-Obligate Nematode Endoparasitic Lifestyle from the Finished Genome of Drechmeria coniospora.</title>
        <authorList>
            <person name="Zhang L."/>
            <person name="Zhou Z."/>
            <person name="Guo Q."/>
            <person name="Fokkens L."/>
            <person name="Miskei M."/>
            <person name="Pocsi I."/>
            <person name="Zhang W."/>
            <person name="Chen M."/>
            <person name="Wang L."/>
            <person name="Sun Y."/>
            <person name="Donzelli B.G."/>
            <person name="Gibson D.M."/>
            <person name="Nelson D.R."/>
            <person name="Luo J.G."/>
            <person name="Rep M."/>
            <person name="Liu H."/>
            <person name="Yang S."/>
            <person name="Wang J."/>
            <person name="Krasnoff S.B."/>
            <person name="Xu Y."/>
            <person name="Molnar I."/>
            <person name="Lin M."/>
        </authorList>
    </citation>
    <scope>NUCLEOTIDE SEQUENCE [LARGE SCALE GENOMIC DNA]</scope>
    <source>
        <strain evidence="2 3">ARSEF 6962</strain>
    </source>
</reference>
<dbReference type="InterPro" id="IPR052579">
    <property type="entry name" value="Zinc_finger_SWIM"/>
</dbReference>
<proteinExistence type="predicted"/>
<evidence type="ECO:0008006" key="4">
    <source>
        <dbReference type="Google" id="ProtNLM"/>
    </source>
</evidence>